<evidence type="ECO:0000256" key="2">
    <source>
        <dbReference type="ARBA" id="ARBA00004604"/>
    </source>
</evidence>
<reference evidence="13" key="1">
    <citation type="submission" date="2025-08" db="UniProtKB">
        <authorList>
            <consortium name="RefSeq"/>
        </authorList>
    </citation>
    <scope>IDENTIFICATION</scope>
    <source>
        <tissue evidence="13">Gonads</tissue>
    </source>
</reference>
<dbReference type="FunFam" id="3.30.230.70:FF:000017">
    <property type="entry name" value="Exosome complex component Rrp42"/>
    <property type="match status" value="1"/>
</dbReference>
<dbReference type="GO" id="GO:0071028">
    <property type="term" value="P:nuclear mRNA surveillance"/>
    <property type="evidence" value="ECO:0007669"/>
    <property type="project" value="TreeGrafter"/>
</dbReference>
<dbReference type="GO" id="GO:0000177">
    <property type="term" value="C:cytoplasmic exosome (RNase complex)"/>
    <property type="evidence" value="ECO:0007669"/>
    <property type="project" value="TreeGrafter"/>
</dbReference>
<evidence type="ECO:0000313" key="13">
    <source>
        <dbReference type="RefSeq" id="XP_013388852.1"/>
    </source>
</evidence>
<dbReference type="InterPro" id="IPR015847">
    <property type="entry name" value="ExoRNase_PH_dom2"/>
</dbReference>
<dbReference type="SUPFAM" id="SSF55666">
    <property type="entry name" value="Ribonuclease PH domain 2-like"/>
    <property type="match status" value="1"/>
</dbReference>
<feature type="domain" description="Exoribonuclease phosphorolytic" evidence="10">
    <location>
        <begin position="31"/>
        <end position="166"/>
    </location>
</feature>
<dbReference type="InterPro" id="IPR033196">
    <property type="entry name" value="Rrp43"/>
</dbReference>
<keyword evidence="7" id="KW-0694">RNA-binding</keyword>
<evidence type="ECO:0000256" key="6">
    <source>
        <dbReference type="ARBA" id="ARBA00022835"/>
    </source>
</evidence>
<dbReference type="GO" id="GO:0005730">
    <property type="term" value="C:nucleolus"/>
    <property type="evidence" value="ECO:0007669"/>
    <property type="project" value="UniProtKB-SubCell"/>
</dbReference>
<dbReference type="Pfam" id="PF01138">
    <property type="entry name" value="RNase_PH"/>
    <property type="match status" value="1"/>
</dbReference>
<evidence type="ECO:0000256" key="1">
    <source>
        <dbReference type="ARBA" id="ARBA00004496"/>
    </source>
</evidence>
<gene>
    <name evidence="13" type="primary">LOC106157679</name>
</gene>
<keyword evidence="12" id="KW-1185">Reference proteome</keyword>
<dbReference type="InterPro" id="IPR020568">
    <property type="entry name" value="Ribosomal_Su5_D2-typ_SF"/>
</dbReference>
<keyword evidence="8" id="KW-0539">Nucleus</keyword>
<evidence type="ECO:0000256" key="9">
    <source>
        <dbReference type="ARBA" id="ARBA00030617"/>
    </source>
</evidence>
<sequence>MAADFKTAQPVEYYRKFLEKDVRPDGRELGEIRPTMINIGSISTAEGSALVKLGNTTVLCGVKAEVTNPKSEEPDKGIIVPNVDLPALCSPRFRPGPPSEQAQVVSQFMVEVIQNSGCIDPKDLCIKAGKHVWVLYCDLVCLDYDGNVTDACVLALMAALKNVSLPKVTLNEESGNLETHMQEKWGLNILCQPVATTFAIFDDCIVFADPTDEEENLATGKVTIVTTEEDKICFVHKPGGSPLSDDKLQNCLQRSFIRAREARNLVETTLVNVDR</sequence>
<dbReference type="GO" id="GO:0034475">
    <property type="term" value="P:U4 snRNA 3'-end processing"/>
    <property type="evidence" value="ECO:0007669"/>
    <property type="project" value="TreeGrafter"/>
</dbReference>
<evidence type="ECO:0000256" key="3">
    <source>
        <dbReference type="ARBA" id="ARBA00006678"/>
    </source>
</evidence>
<dbReference type="GO" id="GO:0016075">
    <property type="term" value="P:rRNA catabolic process"/>
    <property type="evidence" value="ECO:0007669"/>
    <property type="project" value="TreeGrafter"/>
</dbReference>
<evidence type="ECO:0000256" key="8">
    <source>
        <dbReference type="ARBA" id="ARBA00023242"/>
    </source>
</evidence>
<dbReference type="Pfam" id="PF03725">
    <property type="entry name" value="RNase_PH_C"/>
    <property type="match status" value="1"/>
</dbReference>
<feature type="domain" description="Exoribonuclease phosphorolytic" evidence="11">
    <location>
        <begin position="192"/>
        <end position="253"/>
    </location>
</feature>
<evidence type="ECO:0000256" key="7">
    <source>
        <dbReference type="ARBA" id="ARBA00022884"/>
    </source>
</evidence>
<evidence type="ECO:0000313" key="12">
    <source>
        <dbReference type="Proteomes" id="UP000085678"/>
    </source>
</evidence>
<dbReference type="GeneID" id="106157679"/>
<dbReference type="InterPro" id="IPR027408">
    <property type="entry name" value="PNPase/RNase_PH_dom_sf"/>
</dbReference>
<dbReference type="GO" id="GO:0000176">
    <property type="term" value="C:nuclear exosome (RNase complex)"/>
    <property type="evidence" value="ECO:0007669"/>
    <property type="project" value="TreeGrafter"/>
</dbReference>
<dbReference type="Proteomes" id="UP000085678">
    <property type="component" value="Unplaced"/>
</dbReference>
<evidence type="ECO:0000259" key="11">
    <source>
        <dbReference type="Pfam" id="PF03725"/>
    </source>
</evidence>
<dbReference type="GO" id="GO:0000467">
    <property type="term" value="P:exonucleolytic trimming to generate mature 3'-end of 5.8S rRNA from tricistronic rRNA transcript (SSU-rRNA, 5.8S rRNA, LSU-rRNA)"/>
    <property type="evidence" value="ECO:0007669"/>
    <property type="project" value="TreeGrafter"/>
</dbReference>
<dbReference type="PANTHER" id="PTHR11097">
    <property type="entry name" value="EXOSOME COMPLEX EXONUCLEASE RIBOSOMAL RNA PROCESSING PROTEIN"/>
    <property type="match status" value="1"/>
</dbReference>
<keyword evidence="5" id="KW-0698">rRNA processing</keyword>
<dbReference type="AlphaFoldDB" id="A0A1S3HS39"/>
<name>A0A1S3HS39_LINAN</name>
<dbReference type="PANTHER" id="PTHR11097:SF9">
    <property type="entry name" value="EXOSOME COMPLEX COMPONENT RRP43"/>
    <property type="match status" value="1"/>
</dbReference>
<keyword evidence="4" id="KW-0963">Cytoplasm</keyword>
<dbReference type="CDD" id="cd11369">
    <property type="entry name" value="RNase_PH_RRP43"/>
    <property type="match status" value="1"/>
</dbReference>
<dbReference type="Gene3D" id="3.30.230.70">
    <property type="entry name" value="GHMP Kinase, N-terminal domain"/>
    <property type="match status" value="1"/>
</dbReference>
<dbReference type="GO" id="GO:0071038">
    <property type="term" value="P:TRAMP-dependent tRNA surveillance pathway"/>
    <property type="evidence" value="ECO:0007669"/>
    <property type="project" value="TreeGrafter"/>
</dbReference>
<organism evidence="12 13">
    <name type="scientific">Lingula anatina</name>
    <name type="common">Brachiopod</name>
    <name type="synonym">Lingula unguis</name>
    <dbReference type="NCBI Taxonomy" id="7574"/>
    <lineage>
        <taxon>Eukaryota</taxon>
        <taxon>Metazoa</taxon>
        <taxon>Spiralia</taxon>
        <taxon>Lophotrochozoa</taxon>
        <taxon>Brachiopoda</taxon>
        <taxon>Linguliformea</taxon>
        <taxon>Lingulata</taxon>
        <taxon>Lingulida</taxon>
        <taxon>Linguloidea</taxon>
        <taxon>Lingulidae</taxon>
        <taxon>Lingula</taxon>
    </lineage>
</organism>
<protein>
    <recommendedName>
        <fullName evidence="9">Ribosomal RNA-processing protein 43</fullName>
    </recommendedName>
</protein>
<keyword evidence="6" id="KW-0271">Exosome</keyword>
<evidence type="ECO:0000259" key="10">
    <source>
        <dbReference type="Pfam" id="PF01138"/>
    </source>
</evidence>
<dbReference type="InterPro" id="IPR036345">
    <property type="entry name" value="ExoRNase_PH_dom2_sf"/>
</dbReference>
<evidence type="ECO:0000256" key="4">
    <source>
        <dbReference type="ARBA" id="ARBA00022490"/>
    </source>
</evidence>
<dbReference type="GO" id="GO:0035925">
    <property type="term" value="F:mRNA 3'-UTR AU-rich region binding"/>
    <property type="evidence" value="ECO:0007669"/>
    <property type="project" value="TreeGrafter"/>
</dbReference>
<dbReference type="InterPro" id="IPR050590">
    <property type="entry name" value="Exosome_comp_Rrp42_subfam"/>
</dbReference>
<comment type="subcellular location">
    <subcellularLocation>
        <location evidence="1">Cytoplasm</location>
    </subcellularLocation>
    <subcellularLocation>
        <location evidence="2">Nucleus</location>
        <location evidence="2">Nucleolus</location>
    </subcellularLocation>
</comment>
<dbReference type="RefSeq" id="XP_013388852.1">
    <property type="nucleotide sequence ID" value="XM_013533398.1"/>
</dbReference>
<proteinExistence type="inferred from homology"/>
<accession>A0A1S3HS39</accession>
<evidence type="ECO:0000256" key="5">
    <source>
        <dbReference type="ARBA" id="ARBA00022552"/>
    </source>
</evidence>
<dbReference type="GO" id="GO:0034476">
    <property type="term" value="P:U5 snRNA 3'-end processing"/>
    <property type="evidence" value="ECO:0007669"/>
    <property type="project" value="TreeGrafter"/>
</dbReference>
<dbReference type="SUPFAM" id="SSF54211">
    <property type="entry name" value="Ribosomal protein S5 domain 2-like"/>
    <property type="match status" value="1"/>
</dbReference>
<dbReference type="GO" id="GO:0034473">
    <property type="term" value="P:U1 snRNA 3'-end processing"/>
    <property type="evidence" value="ECO:0007669"/>
    <property type="project" value="TreeGrafter"/>
</dbReference>
<comment type="similarity">
    <text evidence="3">Belongs to the RNase PH family.</text>
</comment>
<dbReference type="InterPro" id="IPR001247">
    <property type="entry name" value="ExoRNase_PH_dom1"/>
</dbReference>
<dbReference type="GO" id="GO:0071035">
    <property type="term" value="P:nuclear polyadenylation-dependent rRNA catabolic process"/>
    <property type="evidence" value="ECO:0007669"/>
    <property type="project" value="TreeGrafter"/>
</dbReference>
<dbReference type="OrthoDB" id="45882at2759"/>